<gene>
    <name evidence="2" type="ORF">HZH68_003398</name>
</gene>
<organism evidence="2 3">
    <name type="scientific">Vespula germanica</name>
    <name type="common">German yellow jacket</name>
    <name type="synonym">Paravespula germanica</name>
    <dbReference type="NCBI Taxonomy" id="30212"/>
    <lineage>
        <taxon>Eukaryota</taxon>
        <taxon>Metazoa</taxon>
        <taxon>Ecdysozoa</taxon>
        <taxon>Arthropoda</taxon>
        <taxon>Hexapoda</taxon>
        <taxon>Insecta</taxon>
        <taxon>Pterygota</taxon>
        <taxon>Neoptera</taxon>
        <taxon>Endopterygota</taxon>
        <taxon>Hymenoptera</taxon>
        <taxon>Apocrita</taxon>
        <taxon>Aculeata</taxon>
        <taxon>Vespoidea</taxon>
        <taxon>Vespidae</taxon>
        <taxon>Vespinae</taxon>
        <taxon>Vespula</taxon>
    </lineage>
</organism>
<dbReference type="EMBL" id="JACSDZ010000002">
    <property type="protein sequence ID" value="KAF7414909.1"/>
    <property type="molecule type" value="Genomic_DNA"/>
</dbReference>
<accession>A0A834NP65</accession>
<feature type="compositionally biased region" description="Basic and acidic residues" evidence="1">
    <location>
        <begin position="38"/>
        <end position="48"/>
    </location>
</feature>
<sequence>MKLSGLHDGSRGYEKKHEKEGNTFERKKTLEELVGSSRQERENVESLRQRTSQKAQGDTKHARRPTFYQGSGAFQDLPIPSPPNLRPPSYHHSTPTFTFLLFSFYFLEKHDDLKASSCCLERYCSFERPLALKRTTAEFFLEITCRGDEL</sequence>
<dbReference type="Proteomes" id="UP000617340">
    <property type="component" value="Unassembled WGS sequence"/>
</dbReference>
<name>A0A834NP65_VESGE</name>
<evidence type="ECO:0000313" key="2">
    <source>
        <dbReference type="EMBL" id="KAF7414909.1"/>
    </source>
</evidence>
<evidence type="ECO:0000256" key="1">
    <source>
        <dbReference type="SAM" id="MobiDB-lite"/>
    </source>
</evidence>
<protein>
    <submittedName>
        <fullName evidence="2">Uncharacterized protein</fullName>
    </submittedName>
</protein>
<dbReference type="AlphaFoldDB" id="A0A834NP65"/>
<feature type="region of interest" description="Disordered" evidence="1">
    <location>
        <begin position="1"/>
        <end position="86"/>
    </location>
</feature>
<keyword evidence="3" id="KW-1185">Reference proteome</keyword>
<proteinExistence type="predicted"/>
<comment type="caution">
    <text evidence="2">The sequence shown here is derived from an EMBL/GenBank/DDBJ whole genome shotgun (WGS) entry which is preliminary data.</text>
</comment>
<feature type="compositionally biased region" description="Basic and acidic residues" evidence="1">
    <location>
        <begin position="8"/>
        <end position="31"/>
    </location>
</feature>
<evidence type="ECO:0000313" key="3">
    <source>
        <dbReference type="Proteomes" id="UP000617340"/>
    </source>
</evidence>
<reference evidence="2" key="1">
    <citation type="journal article" date="2020" name="G3 (Bethesda)">
        <title>High-Quality Assemblies for Three Invasive Social Wasps from the &lt;i&gt;Vespula&lt;/i&gt; Genus.</title>
        <authorList>
            <person name="Harrop T.W.R."/>
            <person name="Guhlin J."/>
            <person name="McLaughlin G.M."/>
            <person name="Permina E."/>
            <person name="Stockwell P."/>
            <person name="Gilligan J."/>
            <person name="Le Lec M.F."/>
            <person name="Gruber M.A.M."/>
            <person name="Quinn O."/>
            <person name="Lovegrove M."/>
            <person name="Duncan E.J."/>
            <person name="Remnant E.J."/>
            <person name="Van Eeckhoven J."/>
            <person name="Graham B."/>
            <person name="Knapp R.A."/>
            <person name="Langford K.W."/>
            <person name="Kronenberg Z."/>
            <person name="Press M.O."/>
            <person name="Eacker S.M."/>
            <person name="Wilson-Rankin E.E."/>
            <person name="Purcell J."/>
            <person name="Lester P.J."/>
            <person name="Dearden P.K."/>
        </authorList>
    </citation>
    <scope>NUCLEOTIDE SEQUENCE</scope>
    <source>
        <strain evidence="2">Linc-1</strain>
    </source>
</reference>